<protein>
    <submittedName>
        <fullName evidence="1">Uncharacterized protein</fullName>
    </submittedName>
</protein>
<name>A0AAW2PM16_SESRA</name>
<dbReference type="EMBL" id="JACGWJ010000017">
    <property type="protein sequence ID" value="KAL0355914.1"/>
    <property type="molecule type" value="Genomic_DNA"/>
</dbReference>
<reference evidence="1" key="1">
    <citation type="submission" date="2020-06" db="EMBL/GenBank/DDBJ databases">
        <authorList>
            <person name="Li T."/>
            <person name="Hu X."/>
            <person name="Zhang T."/>
            <person name="Song X."/>
            <person name="Zhang H."/>
            <person name="Dai N."/>
            <person name="Sheng W."/>
            <person name="Hou X."/>
            <person name="Wei L."/>
        </authorList>
    </citation>
    <scope>NUCLEOTIDE SEQUENCE</scope>
    <source>
        <strain evidence="1">G02</strain>
        <tissue evidence="1">Leaf</tissue>
    </source>
</reference>
<reference evidence="1" key="2">
    <citation type="journal article" date="2024" name="Plant">
        <title>Genomic evolution and insights into agronomic trait innovations of Sesamum species.</title>
        <authorList>
            <person name="Miao H."/>
            <person name="Wang L."/>
            <person name="Qu L."/>
            <person name="Liu H."/>
            <person name="Sun Y."/>
            <person name="Le M."/>
            <person name="Wang Q."/>
            <person name="Wei S."/>
            <person name="Zheng Y."/>
            <person name="Lin W."/>
            <person name="Duan Y."/>
            <person name="Cao H."/>
            <person name="Xiong S."/>
            <person name="Wang X."/>
            <person name="Wei L."/>
            <person name="Li C."/>
            <person name="Ma Q."/>
            <person name="Ju M."/>
            <person name="Zhao R."/>
            <person name="Li G."/>
            <person name="Mu C."/>
            <person name="Tian Q."/>
            <person name="Mei H."/>
            <person name="Zhang T."/>
            <person name="Gao T."/>
            <person name="Zhang H."/>
        </authorList>
    </citation>
    <scope>NUCLEOTIDE SEQUENCE</scope>
    <source>
        <strain evidence="1">G02</strain>
    </source>
</reference>
<evidence type="ECO:0000313" key="1">
    <source>
        <dbReference type="EMBL" id="KAL0355914.1"/>
    </source>
</evidence>
<organism evidence="1">
    <name type="scientific">Sesamum radiatum</name>
    <name type="common">Black benniseed</name>
    <dbReference type="NCBI Taxonomy" id="300843"/>
    <lineage>
        <taxon>Eukaryota</taxon>
        <taxon>Viridiplantae</taxon>
        <taxon>Streptophyta</taxon>
        <taxon>Embryophyta</taxon>
        <taxon>Tracheophyta</taxon>
        <taxon>Spermatophyta</taxon>
        <taxon>Magnoliopsida</taxon>
        <taxon>eudicotyledons</taxon>
        <taxon>Gunneridae</taxon>
        <taxon>Pentapetalae</taxon>
        <taxon>asterids</taxon>
        <taxon>lamiids</taxon>
        <taxon>Lamiales</taxon>
        <taxon>Pedaliaceae</taxon>
        <taxon>Sesamum</taxon>
    </lineage>
</organism>
<proteinExistence type="predicted"/>
<accession>A0AAW2PM16</accession>
<comment type="caution">
    <text evidence="1">The sequence shown here is derived from an EMBL/GenBank/DDBJ whole genome shotgun (WGS) entry which is preliminary data.</text>
</comment>
<sequence length="125" mass="14482">MDLALLDAQLQLESNPEDATLRDLLGDLRKKVVFLAEVERHFYYQKTKIHFLKQRHRNTKFFHDMVKRNATRNSIMAVIKSDGSIITSAPDIAQEFIAFYTSLLGTKVQTRPVDDDVFQWGPRLS</sequence>
<gene>
    <name evidence="1" type="ORF">Sradi_4038300</name>
</gene>
<dbReference type="AlphaFoldDB" id="A0AAW2PM16"/>